<dbReference type="InterPro" id="IPR036705">
    <property type="entry name" value="Ribosyl_crysJ1_sf"/>
</dbReference>
<dbReference type="InterPro" id="IPR005502">
    <property type="entry name" value="Ribosyl_crysJ1"/>
</dbReference>
<accession>A0ABQ5SX04</accession>
<comment type="similarity">
    <text evidence="1">Belongs to the ADP-ribosylglycohydrolase family.</text>
</comment>
<dbReference type="Pfam" id="PF03747">
    <property type="entry name" value="ADP_ribosyl_GH"/>
    <property type="match status" value="1"/>
</dbReference>
<evidence type="ECO:0000256" key="1">
    <source>
        <dbReference type="ARBA" id="ARBA00010702"/>
    </source>
</evidence>
<dbReference type="Gene3D" id="1.10.4080.10">
    <property type="entry name" value="ADP-ribosylation/Crystallin J1"/>
    <property type="match status" value="1"/>
</dbReference>
<dbReference type="InterPro" id="IPR050792">
    <property type="entry name" value="ADP-ribosylglycohydrolase"/>
</dbReference>
<dbReference type="Proteomes" id="UP001142292">
    <property type="component" value="Unassembled WGS sequence"/>
</dbReference>
<keyword evidence="4" id="KW-1185">Reference proteome</keyword>
<organism evidence="3 4">
    <name type="scientific">Nocardioides luteus</name>
    <dbReference type="NCBI Taxonomy" id="1844"/>
    <lineage>
        <taxon>Bacteria</taxon>
        <taxon>Bacillati</taxon>
        <taxon>Actinomycetota</taxon>
        <taxon>Actinomycetes</taxon>
        <taxon>Propionibacteriales</taxon>
        <taxon>Nocardioidaceae</taxon>
        <taxon>Nocardioides</taxon>
    </lineage>
</organism>
<dbReference type="PANTHER" id="PTHR16222">
    <property type="entry name" value="ADP-RIBOSYLGLYCOHYDROLASE"/>
    <property type="match status" value="1"/>
</dbReference>
<reference evidence="3" key="1">
    <citation type="journal article" date="2014" name="Int. J. Syst. Evol. Microbiol.">
        <title>Complete genome of a new Firmicutes species belonging to the dominant human colonic microbiota ('Ruminococcus bicirculans') reveals two chromosomes and a selective capacity to utilize plant glucans.</title>
        <authorList>
            <consortium name="NISC Comparative Sequencing Program"/>
            <person name="Wegmann U."/>
            <person name="Louis P."/>
            <person name="Goesmann A."/>
            <person name="Henrissat B."/>
            <person name="Duncan S.H."/>
            <person name="Flint H.J."/>
        </authorList>
    </citation>
    <scope>NUCLEOTIDE SEQUENCE</scope>
    <source>
        <strain evidence="3">VKM Ac-1246</strain>
    </source>
</reference>
<evidence type="ECO:0000313" key="3">
    <source>
        <dbReference type="EMBL" id="GLJ68555.1"/>
    </source>
</evidence>
<dbReference type="SUPFAM" id="SSF101478">
    <property type="entry name" value="ADP-ribosylglycohydrolase"/>
    <property type="match status" value="1"/>
</dbReference>
<dbReference type="EMBL" id="BSEL01000005">
    <property type="protein sequence ID" value="GLJ68555.1"/>
    <property type="molecule type" value="Genomic_DNA"/>
</dbReference>
<gene>
    <name evidence="3" type="ORF">GCM10017579_25910</name>
</gene>
<evidence type="ECO:0000256" key="2">
    <source>
        <dbReference type="ARBA" id="ARBA00022801"/>
    </source>
</evidence>
<proteinExistence type="inferred from homology"/>
<comment type="caution">
    <text evidence="3">The sequence shown here is derived from an EMBL/GenBank/DDBJ whole genome shotgun (WGS) entry which is preliminary data.</text>
</comment>
<sequence length="331" mass="35128">MQLNRSQLTEAQSDRAVGAIVGTAVADALGAHYEFDRPPLGDDERAQMLGGGLGPFAPGEWTDDTTMAWCILDVAASGLDLRTEEGLTAVSRNFREWSETEPKDIGNQTARVLNTAGPAPTAAQLRHVSEKLHEMTRHTGGNGSLMRTAAVPLRYLGDRPAVAEAAAAVSALTHWDEHARSGCALWSLAIEHAVVHGEIDVRSGLAHLSPAEASFWAEKLDEAETEAPGKFNPNGWVVTALQAAWSAIAQTPVPEHDPGTHYVEALNTAIRIGNDTDTVAAIAGGLLGARWGASAVPTEWRALSHGYPGIPGDFLITLVHDAVRAGLRSRP</sequence>
<dbReference type="RefSeq" id="WP_229787796.1">
    <property type="nucleotide sequence ID" value="NZ_BMRK01000009.1"/>
</dbReference>
<evidence type="ECO:0000313" key="4">
    <source>
        <dbReference type="Proteomes" id="UP001142292"/>
    </source>
</evidence>
<keyword evidence="2" id="KW-0378">Hydrolase</keyword>
<reference evidence="3" key="2">
    <citation type="submission" date="2023-01" db="EMBL/GenBank/DDBJ databases">
        <authorList>
            <person name="Sun Q."/>
            <person name="Evtushenko L."/>
        </authorList>
    </citation>
    <scope>NUCLEOTIDE SEQUENCE</scope>
    <source>
        <strain evidence="3">VKM Ac-1246</strain>
    </source>
</reference>
<evidence type="ECO:0008006" key="5">
    <source>
        <dbReference type="Google" id="ProtNLM"/>
    </source>
</evidence>
<name>A0ABQ5SX04_9ACTN</name>
<dbReference type="PANTHER" id="PTHR16222:SF24">
    <property type="entry name" value="ADP-RIBOSYLHYDROLASE ARH3"/>
    <property type="match status" value="1"/>
</dbReference>
<protein>
    <recommendedName>
        <fullName evidence="5">Ribosylglycohydrolase</fullName>
    </recommendedName>
</protein>